<name>A0A974PWU3_9RHOO</name>
<dbReference type="AlphaFoldDB" id="A0A974PWU3"/>
<comment type="similarity">
    <text evidence="1">Belongs to the CapA family.</text>
</comment>
<dbReference type="InterPro" id="IPR029052">
    <property type="entry name" value="Metallo-depent_PP-like"/>
</dbReference>
<feature type="chain" id="PRO_5037125036" evidence="2">
    <location>
        <begin position="27"/>
        <end position="330"/>
    </location>
</feature>
<dbReference type="InterPro" id="IPR019079">
    <property type="entry name" value="Capsule_synth_CapA"/>
</dbReference>
<dbReference type="Proteomes" id="UP000663444">
    <property type="component" value="Chromosome"/>
</dbReference>
<feature type="signal peptide" evidence="2">
    <location>
        <begin position="1"/>
        <end position="26"/>
    </location>
</feature>
<sequence length="330" mass="35113">MSGGLRSQLCAILAAACALAPLPAAAAGELVAAPIAVGIAERAAPVVRLLFVGDVMLDDGPGRAIAAGRDPFADFADEFDRADVRIGNLETAIASGGEPIPGKFYAFRASPRVIDRLAGRFDALSVANNHSGDYGPEAFVETLSLLDIAGIQAFGGGRNLAEAHQPAWIEHSGLRIAILGYNEYKPRAFEAGPDWPGVAWSEDGHVLRGIAAARAAGADIVIPFMHWGWEGEREPSPRQRELARRMIDAGAAAVVGAHPHVTQGSETYRGRPIVYSLGNFVFDSFDSPAEREGWLLRLTVGADGVSDWQTIPAWLDDEGLPRRQPLPAPR</sequence>
<evidence type="ECO:0000256" key="2">
    <source>
        <dbReference type="SAM" id="SignalP"/>
    </source>
</evidence>
<keyword evidence="5" id="KW-1185">Reference proteome</keyword>
<dbReference type="EMBL" id="CP064781">
    <property type="protein sequence ID" value="QRJ62865.1"/>
    <property type="molecule type" value="Genomic_DNA"/>
</dbReference>
<evidence type="ECO:0000259" key="3">
    <source>
        <dbReference type="SMART" id="SM00854"/>
    </source>
</evidence>
<evidence type="ECO:0000313" key="5">
    <source>
        <dbReference type="Proteomes" id="UP000663444"/>
    </source>
</evidence>
<protein>
    <submittedName>
        <fullName evidence="4">CapA family protein</fullName>
    </submittedName>
</protein>
<dbReference type="KEGG" id="ares:IWH25_13975"/>
<dbReference type="Pfam" id="PF09587">
    <property type="entry name" value="PGA_cap"/>
    <property type="match status" value="1"/>
</dbReference>
<dbReference type="PANTHER" id="PTHR33393">
    <property type="entry name" value="POLYGLUTAMINE SYNTHESIS ACCESSORY PROTEIN RV0574C-RELATED"/>
    <property type="match status" value="1"/>
</dbReference>
<dbReference type="CDD" id="cd07381">
    <property type="entry name" value="MPP_CapA"/>
    <property type="match status" value="1"/>
</dbReference>
<reference evidence="4" key="1">
    <citation type="submission" date="2020-11" db="EMBL/GenBank/DDBJ databases">
        <title>Azospira restricta DSM 18626 genome sequence.</title>
        <authorList>
            <person name="Moe W.M."/>
        </authorList>
    </citation>
    <scope>NUCLEOTIDE SEQUENCE</scope>
    <source>
        <strain evidence="4">DSM 18626</strain>
    </source>
</reference>
<proteinExistence type="inferred from homology"/>
<accession>A0A974PWU3</accession>
<dbReference type="Gene3D" id="3.60.21.10">
    <property type="match status" value="1"/>
</dbReference>
<gene>
    <name evidence="4" type="ORF">IWH25_13975</name>
</gene>
<evidence type="ECO:0000256" key="1">
    <source>
        <dbReference type="ARBA" id="ARBA00005662"/>
    </source>
</evidence>
<dbReference type="SUPFAM" id="SSF56300">
    <property type="entry name" value="Metallo-dependent phosphatases"/>
    <property type="match status" value="1"/>
</dbReference>
<evidence type="ECO:0000313" key="4">
    <source>
        <dbReference type="EMBL" id="QRJ62865.1"/>
    </source>
</evidence>
<feature type="domain" description="Capsule synthesis protein CapA" evidence="3">
    <location>
        <begin position="48"/>
        <end position="284"/>
    </location>
</feature>
<dbReference type="InterPro" id="IPR052169">
    <property type="entry name" value="CW_Biosynth-Accessory"/>
</dbReference>
<dbReference type="PANTHER" id="PTHR33393:SF13">
    <property type="entry name" value="PGA BIOSYNTHESIS PROTEIN CAPA"/>
    <property type="match status" value="1"/>
</dbReference>
<dbReference type="PROSITE" id="PS51257">
    <property type="entry name" value="PROKAR_LIPOPROTEIN"/>
    <property type="match status" value="1"/>
</dbReference>
<organism evidence="4 5">
    <name type="scientific">Azospira restricta</name>
    <dbReference type="NCBI Taxonomy" id="404405"/>
    <lineage>
        <taxon>Bacteria</taxon>
        <taxon>Pseudomonadati</taxon>
        <taxon>Pseudomonadota</taxon>
        <taxon>Betaproteobacteria</taxon>
        <taxon>Rhodocyclales</taxon>
        <taxon>Rhodocyclaceae</taxon>
        <taxon>Azospira</taxon>
    </lineage>
</organism>
<dbReference type="SMART" id="SM00854">
    <property type="entry name" value="PGA_cap"/>
    <property type="match status" value="1"/>
</dbReference>
<dbReference type="RefSeq" id="WP_238998906.1">
    <property type="nucleotide sequence ID" value="NZ_CP064781.1"/>
</dbReference>
<keyword evidence="2" id="KW-0732">Signal</keyword>